<evidence type="ECO:0000313" key="5">
    <source>
        <dbReference type="EnsemblMetazoa" id="G11194.1:cds"/>
    </source>
</evidence>
<dbReference type="PROSITE" id="PS50222">
    <property type="entry name" value="EF_HAND_2"/>
    <property type="match status" value="3"/>
</dbReference>
<organism evidence="5 6">
    <name type="scientific">Magallana gigas</name>
    <name type="common">Pacific oyster</name>
    <name type="synonym">Crassostrea gigas</name>
    <dbReference type="NCBI Taxonomy" id="29159"/>
    <lineage>
        <taxon>Eukaryota</taxon>
        <taxon>Metazoa</taxon>
        <taxon>Spiralia</taxon>
        <taxon>Lophotrochozoa</taxon>
        <taxon>Mollusca</taxon>
        <taxon>Bivalvia</taxon>
        <taxon>Autobranchia</taxon>
        <taxon>Pteriomorphia</taxon>
        <taxon>Ostreida</taxon>
        <taxon>Ostreoidea</taxon>
        <taxon>Ostreidae</taxon>
        <taxon>Magallana</taxon>
    </lineage>
</organism>
<dbReference type="Pfam" id="PF13499">
    <property type="entry name" value="EF-hand_7"/>
    <property type="match status" value="2"/>
</dbReference>
<dbReference type="Proteomes" id="UP000005408">
    <property type="component" value="Unassembled WGS sequence"/>
</dbReference>
<keyword evidence="6" id="KW-1185">Reference proteome</keyword>
<protein>
    <recommendedName>
        <fullName evidence="4">EF-hand domain-containing protein</fullName>
    </recommendedName>
</protein>
<evidence type="ECO:0000313" key="6">
    <source>
        <dbReference type="Proteomes" id="UP000005408"/>
    </source>
</evidence>
<dbReference type="InterPro" id="IPR002048">
    <property type="entry name" value="EF_hand_dom"/>
</dbReference>
<dbReference type="FunFam" id="1.10.238.10:FF:000001">
    <property type="entry name" value="Calmodulin 1"/>
    <property type="match status" value="1"/>
</dbReference>
<accession>A0A8W8HVZ4</accession>
<dbReference type="EnsemblMetazoa" id="G11194.1">
    <property type="protein sequence ID" value="G11194.1:cds"/>
    <property type="gene ID" value="G11194"/>
</dbReference>
<feature type="domain" description="EF-hand" evidence="4">
    <location>
        <begin position="113"/>
        <end position="148"/>
    </location>
</feature>
<evidence type="ECO:0000256" key="1">
    <source>
        <dbReference type="ARBA" id="ARBA00022737"/>
    </source>
</evidence>
<dbReference type="InterPro" id="IPR050230">
    <property type="entry name" value="CALM/Myosin/TropC-like"/>
</dbReference>
<dbReference type="CDD" id="cd00051">
    <property type="entry name" value="EFh"/>
    <property type="match status" value="1"/>
</dbReference>
<proteinExistence type="predicted"/>
<evidence type="ECO:0000256" key="2">
    <source>
        <dbReference type="ARBA" id="ARBA00022837"/>
    </source>
</evidence>
<dbReference type="SMART" id="SM00054">
    <property type="entry name" value="EFh"/>
    <property type="match status" value="3"/>
</dbReference>
<dbReference type="AlphaFoldDB" id="A0A8W8HVZ4"/>
<reference evidence="5" key="1">
    <citation type="submission" date="2022-08" db="UniProtKB">
        <authorList>
            <consortium name="EnsemblMetazoa"/>
        </authorList>
    </citation>
    <scope>IDENTIFICATION</scope>
    <source>
        <strain evidence="5">05x7-T-G4-1.051#20</strain>
    </source>
</reference>
<dbReference type="Gene3D" id="1.10.238.10">
    <property type="entry name" value="EF-hand"/>
    <property type="match status" value="1"/>
</dbReference>
<sequence>MANKYQAKSPDFVDLGSVGIDFGEDEDSGGFEYHKLTDQQLKLCKECFEFFDKDHSGAIEKAELITVMRAVGLNPSKKDVEKMIKSVAEKGNESISWPVFQELLSSSWKSVKQSKLEMLASFHIFDINKDGYVDASELKKTLTSMGESLTEDEAEVLLRTADTNGDGKIDYKEFVNMICEF</sequence>
<keyword evidence="3" id="KW-0514">Muscle protein</keyword>
<feature type="domain" description="EF-hand" evidence="4">
    <location>
        <begin position="149"/>
        <end position="181"/>
    </location>
</feature>
<feature type="domain" description="EF-hand" evidence="4">
    <location>
        <begin position="39"/>
        <end position="74"/>
    </location>
</feature>
<evidence type="ECO:0000256" key="3">
    <source>
        <dbReference type="ARBA" id="ARBA00023179"/>
    </source>
</evidence>
<dbReference type="SUPFAM" id="SSF47473">
    <property type="entry name" value="EF-hand"/>
    <property type="match status" value="1"/>
</dbReference>
<dbReference type="PANTHER" id="PTHR23048:SF0">
    <property type="entry name" value="CALMODULIN LIKE 3"/>
    <property type="match status" value="1"/>
</dbReference>
<dbReference type="InterPro" id="IPR011992">
    <property type="entry name" value="EF-hand-dom_pair"/>
</dbReference>
<dbReference type="GO" id="GO:0016460">
    <property type="term" value="C:myosin II complex"/>
    <property type="evidence" value="ECO:0007669"/>
    <property type="project" value="TreeGrafter"/>
</dbReference>
<dbReference type="GO" id="GO:0005509">
    <property type="term" value="F:calcium ion binding"/>
    <property type="evidence" value="ECO:0007669"/>
    <property type="project" value="InterPro"/>
</dbReference>
<name>A0A8W8HVZ4_MAGGI</name>
<dbReference type="PANTHER" id="PTHR23048">
    <property type="entry name" value="MYOSIN LIGHT CHAIN 1, 3"/>
    <property type="match status" value="1"/>
</dbReference>
<keyword evidence="1" id="KW-0677">Repeat</keyword>
<keyword evidence="2" id="KW-0106">Calcium</keyword>
<dbReference type="EnsemblMetazoa" id="G11194.4">
    <property type="protein sequence ID" value="G11194.4:cds"/>
    <property type="gene ID" value="G11194"/>
</dbReference>
<dbReference type="InterPro" id="IPR018247">
    <property type="entry name" value="EF_Hand_1_Ca_BS"/>
</dbReference>
<evidence type="ECO:0000259" key="4">
    <source>
        <dbReference type="PROSITE" id="PS50222"/>
    </source>
</evidence>
<dbReference type="PROSITE" id="PS00018">
    <property type="entry name" value="EF_HAND_1"/>
    <property type="match status" value="3"/>
</dbReference>
<dbReference type="OMA" id="LKLCKEC"/>
<dbReference type="OrthoDB" id="26525at2759"/>